<evidence type="ECO:0000313" key="10">
    <source>
        <dbReference type="Proteomes" id="UP000238563"/>
    </source>
</evidence>
<proteinExistence type="inferred from homology"/>
<name>A0A2S9JBL5_9HYPH</name>
<dbReference type="GO" id="GO:0005524">
    <property type="term" value="F:ATP binding"/>
    <property type="evidence" value="ECO:0007669"/>
    <property type="project" value="UniProtKB-KW"/>
</dbReference>
<dbReference type="InterPro" id="IPR003439">
    <property type="entry name" value="ABC_transporter-like_ATP-bd"/>
</dbReference>
<keyword evidence="3" id="KW-0813">Transport</keyword>
<dbReference type="EMBL" id="PVBT01000008">
    <property type="protein sequence ID" value="PRD50195.1"/>
    <property type="molecule type" value="Genomic_DNA"/>
</dbReference>
<dbReference type="PANTHER" id="PTHR43297">
    <property type="entry name" value="OLIGOPEPTIDE TRANSPORT ATP-BINDING PROTEIN APPD"/>
    <property type="match status" value="1"/>
</dbReference>
<reference evidence="9 10" key="1">
    <citation type="submission" date="2018-02" db="EMBL/GenBank/DDBJ databases">
        <title>The draft genome of Phyllobacterium myrsinacearum DSM5892.</title>
        <authorList>
            <person name="Li L."/>
            <person name="Liu L."/>
            <person name="Zhang X."/>
            <person name="Wang T."/>
        </authorList>
    </citation>
    <scope>NUCLEOTIDE SEQUENCE [LARGE SCALE GENOMIC DNA]</scope>
    <source>
        <strain evidence="9 10">DSM 5892</strain>
    </source>
</reference>
<dbReference type="CDD" id="cd03257">
    <property type="entry name" value="ABC_NikE_OppD_transporters"/>
    <property type="match status" value="1"/>
</dbReference>
<evidence type="ECO:0000256" key="1">
    <source>
        <dbReference type="ARBA" id="ARBA00004417"/>
    </source>
</evidence>
<dbReference type="Proteomes" id="UP000238563">
    <property type="component" value="Unassembled WGS sequence"/>
</dbReference>
<keyword evidence="10" id="KW-1185">Reference proteome</keyword>
<accession>A0A2S9JBL5</accession>
<comment type="similarity">
    <text evidence="2">Belongs to the ABC transporter superfamily.</text>
</comment>
<organism evidence="9 10">
    <name type="scientific">Phyllobacterium myrsinacearum</name>
    <dbReference type="NCBI Taxonomy" id="28101"/>
    <lineage>
        <taxon>Bacteria</taxon>
        <taxon>Pseudomonadati</taxon>
        <taxon>Pseudomonadota</taxon>
        <taxon>Alphaproteobacteria</taxon>
        <taxon>Hyphomicrobiales</taxon>
        <taxon>Phyllobacteriaceae</taxon>
        <taxon>Phyllobacterium</taxon>
    </lineage>
</organism>
<dbReference type="InterPro" id="IPR017871">
    <property type="entry name" value="ABC_transporter-like_CS"/>
</dbReference>
<dbReference type="RefSeq" id="WP_105737155.1">
    <property type="nucleotide sequence ID" value="NZ_PVBT01000008.1"/>
</dbReference>
<dbReference type="InterPro" id="IPR027417">
    <property type="entry name" value="P-loop_NTPase"/>
</dbReference>
<dbReference type="Pfam" id="PF08352">
    <property type="entry name" value="oligo_HPY"/>
    <property type="match status" value="1"/>
</dbReference>
<evidence type="ECO:0000256" key="6">
    <source>
        <dbReference type="ARBA" id="ARBA00022840"/>
    </source>
</evidence>
<feature type="domain" description="ABC transporter" evidence="8">
    <location>
        <begin position="6"/>
        <end position="243"/>
    </location>
</feature>
<comment type="subcellular location">
    <subcellularLocation>
        <location evidence="1">Cell inner membrane</location>
        <topology evidence="1">Peripheral membrane protein</topology>
    </subcellularLocation>
</comment>
<keyword evidence="7" id="KW-0472">Membrane</keyword>
<sequence length="268" mass="28574">MSEPLLRVENVGVTYGKTVALADVSLDLARGGRLALIGESGSGKSTLAMAIAGLLPKQARQTGSIVFPGASARPRLGRDIGVVFQDPGGSLDPVMRVGDQIAEVIRAHEDTSWIAARVRAADLMDRVRIPKALSRLNSYPHEFSGGQRQRIALALALAANPSLVIADELTSALDTVVQRHIVNLLDELVREDGLTLLFVTHDIALASERADQIAVLYKGQLVEQGAAADVLGQPAHPYTKALIGAHLSLDTPRQKRLAEINPDSLNLP</sequence>
<dbReference type="PROSITE" id="PS50893">
    <property type="entry name" value="ABC_TRANSPORTER_2"/>
    <property type="match status" value="1"/>
</dbReference>
<dbReference type="SMART" id="SM00382">
    <property type="entry name" value="AAA"/>
    <property type="match status" value="1"/>
</dbReference>
<evidence type="ECO:0000256" key="3">
    <source>
        <dbReference type="ARBA" id="ARBA00022448"/>
    </source>
</evidence>
<dbReference type="AlphaFoldDB" id="A0A2S9JBL5"/>
<keyword evidence="4" id="KW-1003">Cell membrane</keyword>
<evidence type="ECO:0000313" key="9">
    <source>
        <dbReference type="EMBL" id="PRD50195.1"/>
    </source>
</evidence>
<protein>
    <submittedName>
        <fullName evidence="9">ABC transporter ATP-binding protein</fullName>
    </submittedName>
</protein>
<evidence type="ECO:0000256" key="2">
    <source>
        <dbReference type="ARBA" id="ARBA00005417"/>
    </source>
</evidence>
<dbReference type="InterPro" id="IPR013563">
    <property type="entry name" value="Oligopep_ABC_C"/>
</dbReference>
<dbReference type="SUPFAM" id="SSF52540">
    <property type="entry name" value="P-loop containing nucleoside triphosphate hydrolases"/>
    <property type="match status" value="1"/>
</dbReference>
<evidence type="ECO:0000259" key="8">
    <source>
        <dbReference type="PROSITE" id="PS50893"/>
    </source>
</evidence>
<dbReference type="PANTHER" id="PTHR43297:SF2">
    <property type="entry name" value="DIPEPTIDE TRANSPORT ATP-BINDING PROTEIN DPPD"/>
    <property type="match status" value="1"/>
</dbReference>
<evidence type="ECO:0000256" key="4">
    <source>
        <dbReference type="ARBA" id="ARBA00022475"/>
    </source>
</evidence>
<dbReference type="GO" id="GO:0015833">
    <property type="term" value="P:peptide transport"/>
    <property type="evidence" value="ECO:0007669"/>
    <property type="project" value="InterPro"/>
</dbReference>
<dbReference type="InterPro" id="IPR003593">
    <property type="entry name" value="AAA+_ATPase"/>
</dbReference>
<dbReference type="GO" id="GO:0005886">
    <property type="term" value="C:plasma membrane"/>
    <property type="evidence" value="ECO:0007669"/>
    <property type="project" value="UniProtKB-SubCell"/>
</dbReference>
<dbReference type="OrthoDB" id="9815712at2"/>
<keyword evidence="6 9" id="KW-0067">ATP-binding</keyword>
<evidence type="ECO:0000256" key="7">
    <source>
        <dbReference type="ARBA" id="ARBA00023136"/>
    </source>
</evidence>
<dbReference type="Pfam" id="PF00005">
    <property type="entry name" value="ABC_tran"/>
    <property type="match status" value="1"/>
</dbReference>
<dbReference type="GO" id="GO:0016887">
    <property type="term" value="F:ATP hydrolysis activity"/>
    <property type="evidence" value="ECO:0007669"/>
    <property type="project" value="InterPro"/>
</dbReference>
<dbReference type="InterPro" id="IPR050388">
    <property type="entry name" value="ABC_Ni/Peptide_Import"/>
</dbReference>
<dbReference type="PROSITE" id="PS00211">
    <property type="entry name" value="ABC_TRANSPORTER_1"/>
    <property type="match status" value="1"/>
</dbReference>
<keyword evidence="5" id="KW-0547">Nucleotide-binding</keyword>
<comment type="caution">
    <text evidence="9">The sequence shown here is derived from an EMBL/GenBank/DDBJ whole genome shotgun (WGS) entry which is preliminary data.</text>
</comment>
<gene>
    <name evidence="9" type="ORF">C5750_23035</name>
</gene>
<dbReference type="Gene3D" id="3.40.50.300">
    <property type="entry name" value="P-loop containing nucleotide triphosphate hydrolases"/>
    <property type="match status" value="1"/>
</dbReference>
<evidence type="ECO:0000256" key="5">
    <source>
        <dbReference type="ARBA" id="ARBA00022741"/>
    </source>
</evidence>